<dbReference type="InterPro" id="IPR044769">
    <property type="entry name" value="PIKfyve_PIPKc"/>
</dbReference>
<dbReference type="InterPro" id="IPR002498">
    <property type="entry name" value="PInositol-4-P-4/5-kinase_core"/>
</dbReference>
<dbReference type="SUPFAM" id="SSF50729">
    <property type="entry name" value="PH domain-like"/>
    <property type="match status" value="1"/>
</dbReference>
<proteinExistence type="predicted"/>
<evidence type="ECO:0000313" key="8">
    <source>
        <dbReference type="Proteomes" id="UP000481153"/>
    </source>
</evidence>
<dbReference type="PANTHER" id="PTHR45748">
    <property type="entry name" value="1-PHOSPHATIDYLINOSITOL 3-PHOSPHATE 5-KINASE-RELATED"/>
    <property type="match status" value="1"/>
</dbReference>
<evidence type="ECO:0008006" key="9">
    <source>
        <dbReference type="Google" id="ProtNLM"/>
    </source>
</evidence>
<evidence type="ECO:0000259" key="5">
    <source>
        <dbReference type="PROSITE" id="PS50003"/>
    </source>
</evidence>
<keyword evidence="3" id="KW-0808">Transferase</keyword>
<dbReference type="SMART" id="SM00330">
    <property type="entry name" value="PIPKc"/>
    <property type="match status" value="1"/>
</dbReference>
<dbReference type="PROSITE" id="PS51455">
    <property type="entry name" value="PIPK"/>
    <property type="match status" value="1"/>
</dbReference>
<sequence length="908" mass="103506">MSNDHAVKKTLTNNADICVVVPPAVEEEVFEIQVLHPYKLPLGWRPASHPWRNRAGDEPDTAFCKFPPSFDPTSASDSMVDGMKDVWRWSTPWTVDTTYTLCDEEGWTYGISIASLNNHIAEGTSKTKPRPFDFLRRRRWIRTRIKVQPAEYDDETASRSYSVLRLDSALAHVVYGRTTPLRQMLNLKFNPKDIAMEGWLGKFGHFSHNWRLRYFLLRRDTNTLIYLKDTSSMLQLGQVPITTHTTIEAVAPLTNKTRLQFAFELVNGNHRCRLNAPSEAVKQQWINAIHDIMFKRQPPFALKVSTSQRLRPNYRAECVLPHLTALQDLFTTASAFILSVFDDLFNHGADLSESNAKIQSILKPLSTSPSSAVSTFRAEVVASLDAISAQHIQPLRNLALLSFLKILQAKEAVYDECMSLLDSIWSYQPPESKAVVKLRRTSSDRRRQALPEMWLQQEDRPQRPSITDNSSEPCSEEATTSDRSLTDVAVLGPKGGRKSSKQSLRRVFGRPEHLERGVDGIIIWANDKDIGSLIAYTLTSKMYVERLEDRCKAINVLMELEDKMIARSRNIYKEIRSKAIHHLKCHVVLNSRTDENDSRESEVDEDEADCTTVTVYFAPQFHCLRHVLQPGNLGYLDSIAQSASWETTGGKSGAFFLLTHDRQFVLKGVTATEFNMFVDLAPSYFDYMASVAENKKPSCLAKILGAYKIKLHGHSKAMYVFAMECSTFGFTTTQMYDLKGVKRNRDVEQPSARRAVLPDENFIDRVPVQVRENDWRRFSMALENDVKFLASCGVIDYSLLLAFNDETLEIRAALIDYVHQFDFLKRVESGAKKMYQLPTVIPPEPYMERFLKAMEKYFLSRQVDEDDDEEAVVTRCLSDTVLQSPSKRIRPRMLSDGSSRRLLKAIGE</sequence>
<dbReference type="Gene3D" id="3.30.810.10">
    <property type="entry name" value="2-Layer Sandwich"/>
    <property type="match status" value="1"/>
</dbReference>
<dbReference type="Gene3D" id="3.30.800.10">
    <property type="entry name" value="Phosphatidylinositol Phosphate Kinase II Beta"/>
    <property type="match status" value="1"/>
</dbReference>
<name>A0A6G0XBA4_9STRA</name>
<organism evidence="7 8">
    <name type="scientific">Aphanomyces euteiches</name>
    <dbReference type="NCBI Taxonomy" id="100861"/>
    <lineage>
        <taxon>Eukaryota</taxon>
        <taxon>Sar</taxon>
        <taxon>Stramenopiles</taxon>
        <taxon>Oomycota</taxon>
        <taxon>Saprolegniomycetes</taxon>
        <taxon>Saprolegniales</taxon>
        <taxon>Verrucalvaceae</taxon>
        <taxon>Aphanomyces</taxon>
    </lineage>
</organism>
<dbReference type="AlphaFoldDB" id="A0A6G0XBA4"/>
<evidence type="ECO:0000256" key="3">
    <source>
        <dbReference type="PROSITE-ProRule" id="PRU00781"/>
    </source>
</evidence>
<dbReference type="Pfam" id="PF00169">
    <property type="entry name" value="PH"/>
    <property type="match status" value="1"/>
</dbReference>
<reference evidence="7 8" key="1">
    <citation type="submission" date="2019-07" db="EMBL/GenBank/DDBJ databases">
        <title>Genomics analysis of Aphanomyces spp. identifies a new class of oomycete effector associated with host adaptation.</title>
        <authorList>
            <person name="Gaulin E."/>
        </authorList>
    </citation>
    <scope>NUCLEOTIDE SEQUENCE [LARGE SCALE GENOMIC DNA]</scope>
    <source>
        <strain evidence="7 8">ATCC 201684</strain>
    </source>
</reference>
<dbReference type="GO" id="GO:0005524">
    <property type="term" value="F:ATP binding"/>
    <property type="evidence" value="ECO:0007669"/>
    <property type="project" value="UniProtKB-UniRule"/>
</dbReference>
<dbReference type="InterPro" id="IPR001849">
    <property type="entry name" value="PH_domain"/>
</dbReference>
<gene>
    <name evidence="7" type="ORF">Ae201684_006538</name>
</gene>
<dbReference type="PROSITE" id="PS50003">
    <property type="entry name" value="PH_DOMAIN"/>
    <property type="match status" value="1"/>
</dbReference>
<dbReference type="InterPro" id="IPR027483">
    <property type="entry name" value="PInositol-4-P-4/5-kinase_C_sf"/>
</dbReference>
<feature type="domain" description="PIPK" evidence="6">
    <location>
        <begin position="548"/>
        <end position="858"/>
    </location>
</feature>
<keyword evidence="3" id="KW-0418">Kinase</keyword>
<evidence type="ECO:0000256" key="4">
    <source>
        <dbReference type="SAM" id="MobiDB-lite"/>
    </source>
</evidence>
<dbReference type="CDD" id="cd17300">
    <property type="entry name" value="PIPKc_PIKfyve"/>
    <property type="match status" value="1"/>
</dbReference>
<dbReference type="SMART" id="SM00233">
    <property type="entry name" value="PH"/>
    <property type="match status" value="1"/>
</dbReference>
<keyword evidence="8" id="KW-1185">Reference proteome</keyword>
<feature type="region of interest" description="Disordered" evidence="4">
    <location>
        <begin position="447"/>
        <end position="505"/>
    </location>
</feature>
<dbReference type="InterPro" id="IPR027484">
    <property type="entry name" value="PInositol-4-P-5-kinase_N"/>
</dbReference>
<protein>
    <recommendedName>
        <fullName evidence="9">PH domain-containing protein</fullName>
    </recommendedName>
</protein>
<dbReference type="GO" id="GO:0000285">
    <property type="term" value="F:1-phosphatidylinositol-3-phosphate 5-kinase activity"/>
    <property type="evidence" value="ECO:0007669"/>
    <property type="project" value="InterPro"/>
</dbReference>
<feature type="compositionally biased region" description="Polar residues" evidence="4">
    <location>
        <begin position="464"/>
        <end position="483"/>
    </location>
</feature>
<dbReference type="Pfam" id="PF01504">
    <property type="entry name" value="PIP5K"/>
    <property type="match status" value="1"/>
</dbReference>
<dbReference type="SUPFAM" id="SSF56104">
    <property type="entry name" value="SAICAR synthase-like"/>
    <property type="match status" value="1"/>
</dbReference>
<dbReference type="Gene3D" id="2.30.29.30">
    <property type="entry name" value="Pleckstrin-homology domain (PH domain)/Phosphotyrosine-binding domain (PTB)"/>
    <property type="match status" value="1"/>
</dbReference>
<accession>A0A6G0XBA4</accession>
<evidence type="ECO:0000256" key="2">
    <source>
        <dbReference type="ARBA" id="ARBA00022840"/>
    </source>
</evidence>
<evidence type="ECO:0000313" key="7">
    <source>
        <dbReference type="EMBL" id="KAF0737370.1"/>
    </source>
</evidence>
<feature type="domain" description="PH" evidence="5">
    <location>
        <begin position="193"/>
        <end position="294"/>
    </location>
</feature>
<dbReference type="EMBL" id="VJMJ01000084">
    <property type="protein sequence ID" value="KAF0737370.1"/>
    <property type="molecule type" value="Genomic_DNA"/>
</dbReference>
<dbReference type="InterPro" id="IPR011993">
    <property type="entry name" value="PH-like_dom_sf"/>
</dbReference>
<feature type="compositionally biased region" description="Basic residues" evidence="4">
    <location>
        <begin position="495"/>
        <end position="505"/>
    </location>
</feature>
<dbReference type="GO" id="GO:0046488">
    <property type="term" value="P:phosphatidylinositol metabolic process"/>
    <property type="evidence" value="ECO:0007669"/>
    <property type="project" value="UniProtKB-UniRule"/>
</dbReference>
<keyword evidence="1 3" id="KW-0547">Nucleotide-binding</keyword>
<evidence type="ECO:0000256" key="1">
    <source>
        <dbReference type="ARBA" id="ARBA00022741"/>
    </source>
</evidence>
<dbReference type="Proteomes" id="UP000481153">
    <property type="component" value="Unassembled WGS sequence"/>
</dbReference>
<keyword evidence="2 3" id="KW-0067">ATP-binding</keyword>
<comment type="caution">
    <text evidence="7">The sequence shown here is derived from an EMBL/GenBank/DDBJ whole genome shotgun (WGS) entry which is preliminary data.</text>
</comment>
<dbReference type="VEuPathDB" id="FungiDB:AeMF1_021739"/>
<evidence type="ECO:0000259" key="6">
    <source>
        <dbReference type="PROSITE" id="PS51455"/>
    </source>
</evidence>